<dbReference type="InterPro" id="IPR053925">
    <property type="entry name" value="RecX_HTH_3rd"/>
</dbReference>
<evidence type="ECO:0000259" key="8">
    <source>
        <dbReference type="Pfam" id="PF21982"/>
    </source>
</evidence>
<dbReference type="GO" id="GO:0005737">
    <property type="term" value="C:cytoplasm"/>
    <property type="evidence" value="ECO:0007669"/>
    <property type="project" value="UniProtKB-SubCell"/>
</dbReference>
<evidence type="ECO:0000256" key="5">
    <source>
        <dbReference type="HAMAP-Rule" id="MF_01114"/>
    </source>
</evidence>
<evidence type="ECO:0000259" key="6">
    <source>
        <dbReference type="Pfam" id="PF02631"/>
    </source>
</evidence>
<evidence type="ECO:0000256" key="2">
    <source>
        <dbReference type="ARBA" id="ARBA00009695"/>
    </source>
</evidence>
<dbReference type="InterPro" id="IPR053926">
    <property type="entry name" value="RecX_HTH_1st"/>
</dbReference>
<comment type="caution">
    <text evidence="9">The sequence shown here is derived from an EMBL/GenBank/DDBJ whole genome shotgun (WGS) entry which is preliminary data.</text>
</comment>
<evidence type="ECO:0000259" key="7">
    <source>
        <dbReference type="Pfam" id="PF21981"/>
    </source>
</evidence>
<accession>A0A917GA93</accession>
<sequence>MQVITKITQQKNNVERYNIYLNDKYAFPVDEAILVKYALTKGSALTPDEIAEINYEDEIRKAYNKALHYLSFQMRSEHEIQEKLRTLSFGDAVILEAIQKLKAYGFINDETFATALLNTKKQTMKKGPKAIAQDMHKKGITKQTQEEVLQQYTTDEQLELAEQLAEKVARSEQQKTPAQIKQKIQATLSRKGYTFDVINEVLQRITLERDDQDWREMIQLQGEKIWHKQSKKYEGYALNMRVKQALYQKGFPSDIIETFISEKENDNE</sequence>
<feature type="domain" description="RecX second three-helical" evidence="6">
    <location>
        <begin position="108"/>
        <end position="149"/>
    </location>
</feature>
<comment type="subcellular location">
    <subcellularLocation>
        <location evidence="1 5">Cytoplasm</location>
    </subcellularLocation>
</comment>
<dbReference type="Pfam" id="PF21982">
    <property type="entry name" value="RecX_HTH1"/>
    <property type="match status" value="1"/>
</dbReference>
<comment type="function">
    <text evidence="5">Modulates RecA activity.</text>
</comment>
<dbReference type="GO" id="GO:0006282">
    <property type="term" value="P:regulation of DNA repair"/>
    <property type="evidence" value="ECO:0007669"/>
    <property type="project" value="UniProtKB-UniRule"/>
</dbReference>
<evidence type="ECO:0000256" key="3">
    <source>
        <dbReference type="ARBA" id="ARBA00018111"/>
    </source>
</evidence>
<dbReference type="AlphaFoldDB" id="A0A917GA93"/>
<gene>
    <name evidence="5 9" type="primary">recX</name>
    <name evidence="9" type="ORF">GCM10007425_28680</name>
</gene>
<proteinExistence type="inferred from homology"/>
<dbReference type="Pfam" id="PF21981">
    <property type="entry name" value="RecX_HTH3"/>
    <property type="match status" value="2"/>
</dbReference>
<dbReference type="RefSeq" id="WP_188615755.1">
    <property type="nucleotide sequence ID" value="NZ_BMJT01000012.1"/>
</dbReference>
<dbReference type="PANTHER" id="PTHR33602">
    <property type="entry name" value="REGULATORY PROTEIN RECX FAMILY PROTEIN"/>
    <property type="match status" value="1"/>
</dbReference>
<dbReference type="Pfam" id="PF02631">
    <property type="entry name" value="RecX_HTH2"/>
    <property type="match status" value="1"/>
</dbReference>
<feature type="domain" description="RecX third three-helical" evidence="7">
    <location>
        <begin position="155"/>
        <end position="202"/>
    </location>
</feature>
<dbReference type="Proteomes" id="UP000616608">
    <property type="component" value="Unassembled WGS sequence"/>
</dbReference>
<dbReference type="NCBIfam" id="NF010733">
    <property type="entry name" value="PRK14135.1"/>
    <property type="match status" value="1"/>
</dbReference>
<dbReference type="InterPro" id="IPR036388">
    <property type="entry name" value="WH-like_DNA-bd_sf"/>
</dbReference>
<dbReference type="InterPro" id="IPR053924">
    <property type="entry name" value="RecX_HTH_2nd"/>
</dbReference>
<name>A0A917GA93_9BACI</name>
<dbReference type="PANTHER" id="PTHR33602:SF1">
    <property type="entry name" value="REGULATORY PROTEIN RECX FAMILY PROTEIN"/>
    <property type="match status" value="1"/>
</dbReference>
<keyword evidence="10" id="KW-1185">Reference proteome</keyword>
<evidence type="ECO:0000313" key="9">
    <source>
        <dbReference type="EMBL" id="GGG32298.1"/>
    </source>
</evidence>
<evidence type="ECO:0000313" key="10">
    <source>
        <dbReference type="Proteomes" id="UP000616608"/>
    </source>
</evidence>
<feature type="domain" description="RecX first three-helical" evidence="8">
    <location>
        <begin position="62"/>
        <end position="101"/>
    </location>
</feature>
<organism evidence="9 10">
    <name type="scientific">Lysinibacillus alkalisoli</name>
    <dbReference type="NCBI Taxonomy" id="1911548"/>
    <lineage>
        <taxon>Bacteria</taxon>
        <taxon>Bacillati</taxon>
        <taxon>Bacillota</taxon>
        <taxon>Bacilli</taxon>
        <taxon>Bacillales</taxon>
        <taxon>Bacillaceae</taxon>
        <taxon>Lysinibacillus</taxon>
    </lineage>
</organism>
<dbReference type="HAMAP" id="MF_01114">
    <property type="entry name" value="RecX"/>
    <property type="match status" value="1"/>
</dbReference>
<comment type="similarity">
    <text evidence="2 5">Belongs to the RecX family.</text>
</comment>
<protein>
    <recommendedName>
        <fullName evidence="3 5">Regulatory protein RecX</fullName>
    </recommendedName>
</protein>
<dbReference type="Gene3D" id="1.10.10.10">
    <property type="entry name" value="Winged helix-like DNA-binding domain superfamily/Winged helix DNA-binding domain"/>
    <property type="match status" value="4"/>
</dbReference>
<reference evidence="9" key="1">
    <citation type="journal article" date="2014" name="Int. J. Syst. Evol. Microbiol.">
        <title>Complete genome sequence of Corynebacterium casei LMG S-19264T (=DSM 44701T), isolated from a smear-ripened cheese.</title>
        <authorList>
            <consortium name="US DOE Joint Genome Institute (JGI-PGF)"/>
            <person name="Walter F."/>
            <person name="Albersmeier A."/>
            <person name="Kalinowski J."/>
            <person name="Ruckert C."/>
        </authorList>
    </citation>
    <scope>NUCLEOTIDE SEQUENCE</scope>
    <source>
        <strain evidence="9">CGMCC 1.15760</strain>
    </source>
</reference>
<dbReference type="EMBL" id="BMJT01000012">
    <property type="protein sequence ID" value="GGG32298.1"/>
    <property type="molecule type" value="Genomic_DNA"/>
</dbReference>
<evidence type="ECO:0000256" key="4">
    <source>
        <dbReference type="ARBA" id="ARBA00022490"/>
    </source>
</evidence>
<reference evidence="9" key="2">
    <citation type="submission" date="2020-09" db="EMBL/GenBank/DDBJ databases">
        <authorList>
            <person name="Sun Q."/>
            <person name="Zhou Y."/>
        </authorList>
    </citation>
    <scope>NUCLEOTIDE SEQUENCE</scope>
    <source>
        <strain evidence="9">CGMCC 1.15760</strain>
    </source>
</reference>
<feature type="domain" description="RecX third three-helical" evidence="7">
    <location>
        <begin position="216"/>
        <end position="260"/>
    </location>
</feature>
<dbReference type="InterPro" id="IPR003783">
    <property type="entry name" value="Regulatory_RecX"/>
</dbReference>
<keyword evidence="4 5" id="KW-0963">Cytoplasm</keyword>
<evidence type="ECO:0000256" key="1">
    <source>
        <dbReference type="ARBA" id="ARBA00004496"/>
    </source>
</evidence>